<evidence type="ECO:0000256" key="2">
    <source>
        <dbReference type="SAM" id="MobiDB-lite"/>
    </source>
</evidence>
<reference evidence="4 5" key="1">
    <citation type="submission" date="2018-02" db="EMBL/GenBank/DDBJ databases">
        <authorList>
            <person name="Moore K."/>
            <person name="Momper L."/>
        </authorList>
    </citation>
    <scope>NUCLEOTIDE SEQUENCE [LARGE SCALE GENOMIC DNA]</scope>
    <source>
        <strain evidence="4 5">CCALA 015</strain>
    </source>
</reference>
<sequence length="441" mass="49866">MTAHSRHDRQHPTSEITDQRNDFQRDRDRILYSEAFRRLQGVTQVVSADEGWVVHNRLTHSLKVAQVAKRIAERILDENPDPTLLGNLGGLDPEVCEAAGLAHDLGHPPFGHVAEETLQLLTEDSGHFEGNAQSFRILTKIEPHNSSYRGLNLTRATLAAVTKYPMARTGSGGPPNPKYGYYSQSEADEFIFAHALFEPLDSFKSLEAEIMDFADDITFAIHDTEDFYRAGLIPLNELGSDPGSIVTAEALRLKEDIDRRWRMRPKPAVFEEKHLDALKKVLDPLRMSSSYSGLQQERIAIKRAASHLISDWIRRGINLNRDFTPGQRRVVIDDEISLQIKMLKELVWTYVIDRPSLALQQAGYRRIVKVLFYFFLKNLKKGELRAIPLQFHGLIAARDMGKESNHRIAADIICSLTDNQALVLYRRITGSDPGGILRAVI</sequence>
<dbReference type="InterPro" id="IPR006674">
    <property type="entry name" value="HD_domain"/>
</dbReference>
<comment type="caution">
    <text evidence="4">The sequence shown here is derived from an EMBL/GenBank/DDBJ whole genome shotgun (WGS) entry which is preliminary data.</text>
</comment>
<dbReference type="InterPro" id="IPR003607">
    <property type="entry name" value="HD/PDEase_dom"/>
</dbReference>
<dbReference type="InterPro" id="IPR026875">
    <property type="entry name" value="PHydrolase_assoc_dom"/>
</dbReference>
<reference evidence="4 5" key="2">
    <citation type="submission" date="2018-03" db="EMBL/GenBank/DDBJ databases">
        <title>The ancient ancestry and fast evolution of plastids.</title>
        <authorList>
            <person name="Moore K.R."/>
            <person name="Magnabosco C."/>
            <person name="Momper L."/>
            <person name="Gold D.A."/>
            <person name="Bosak T."/>
            <person name="Fournier G.P."/>
        </authorList>
    </citation>
    <scope>NUCLEOTIDE SEQUENCE [LARGE SCALE GENOMIC DNA]</scope>
    <source>
        <strain evidence="4 5">CCALA 015</strain>
    </source>
</reference>
<accession>A0ABX5F835</accession>
<organism evidence="4 5">
    <name type="scientific">Aphanothece cf. minutissima CCALA 015</name>
    <dbReference type="NCBI Taxonomy" id="2107695"/>
    <lineage>
        <taxon>Bacteria</taxon>
        <taxon>Bacillati</taxon>
        <taxon>Cyanobacteriota</taxon>
        <taxon>Cyanophyceae</taxon>
        <taxon>Oscillatoriophycideae</taxon>
        <taxon>Chroococcales</taxon>
        <taxon>Aphanothecaceae</taxon>
        <taxon>Aphanothece</taxon>
    </lineage>
</organism>
<dbReference type="SUPFAM" id="SSF109604">
    <property type="entry name" value="HD-domain/PDEase-like"/>
    <property type="match status" value="1"/>
</dbReference>
<dbReference type="InterPro" id="IPR050135">
    <property type="entry name" value="dGTPase-like"/>
</dbReference>
<feature type="domain" description="HD" evidence="3">
    <location>
        <begin position="57"/>
        <end position="220"/>
    </location>
</feature>
<dbReference type="RefSeq" id="WP_106221108.1">
    <property type="nucleotide sequence ID" value="NZ_PVWP01000005.1"/>
</dbReference>
<dbReference type="NCBIfam" id="TIGR01353">
    <property type="entry name" value="dGTP_triPase"/>
    <property type="match status" value="1"/>
</dbReference>
<feature type="region of interest" description="Disordered" evidence="2">
    <location>
        <begin position="1"/>
        <end position="22"/>
    </location>
</feature>
<evidence type="ECO:0000313" key="4">
    <source>
        <dbReference type="EMBL" id="PSB37709.1"/>
    </source>
</evidence>
<dbReference type="PROSITE" id="PS51831">
    <property type="entry name" value="HD"/>
    <property type="match status" value="1"/>
</dbReference>
<name>A0ABX5F835_9CHRO</name>
<dbReference type="CDD" id="cd00077">
    <property type="entry name" value="HDc"/>
    <property type="match status" value="1"/>
</dbReference>
<keyword evidence="5" id="KW-1185">Reference proteome</keyword>
<dbReference type="Pfam" id="PF01966">
    <property type="entry name" value="HD"/>
    <property type="match status" value="1"/>
</dbReference>
<evidence type="ECO:0000313" key="5">
    <source>
        <dbReference type="Proteomes" id="UP000238218"/>
    </source>
</evidence>
<dbReference type="PANTHER" id="PTHR11373">
    <property type="entry name" value="DEOXYNUCLEOSIDE TRIPHOSPHATE TRIPHOSPHOHYDROLASE"/>
    <property type="match status" value="1"/>
</dbReference>
<dbReference type="Proteomes" id="UP000238218">
    <property type="component" value="Unassembled WGS sequence"/>
</dbReference>
<dbReference type="EMBL" id="PVWP01000005">
    <property type="protein sequence ID" value="PSB37709.1"/>
    <property type="molecule type" value="Genomic_DNA"/>
</dbReference>
<dbReference type="Gene3D" id="1.10.3210.10">
    <property type="entry name" value="Hypothetical protein af1432"/>
    <property type="match status" value="1"/>
</dbReference>
<keyword evidence="1" id="KW-0378">Hydrolase</keyword>
<proteinExistence type="predicted"/>
<dbReference type="SMART" id="SM00471">
    <property type="entry name" value="HDc"/>
    <property type="match status" value="1"/>
</dbReference>
<gene>
    <name evidence="4" type="ORF">C7B81_08195</name>
</gene>
<protein>
    <submittedName>
        <fullName evidence="4">Deoxyguanosinetriphosphate triphosphohydrolase</fullName>
    </submittedName>
</protein>
<dbReference type="InterPro" id="IPR006261">
    <property type="entry name" value="dGTPase"/>
</dbReference>
<dbReference type="Pfam" id="PF13286">
    <property type="entry name" value="HD_assoc"/>
    <property type="match status" value="1"/>
</dbReference>
<evidence type="ECO:0000259" key="3">
    <source>
        <dbReference type="PROSITE" id="PS51831"/>
    </source>
</evidence>
<evidence type="ECO:0000256" key="1">
    <source>
        <dbReference type="ARBA" id="ARBA00022801"/>
    </source>
</evidence>
<dbReference type="PANTHER" id="PTHR11373:SF32">
    <property type="entry name" value="DEOXYGUANOSINETRIPHOSPHATE TRIPHOSPHOHYDROLASE"/>
    <property type="match status" value="1"/>
</dbReference>